<reference evidence="1" key="1">
    <citation type="journal article" date="2015" name="Genome Announc.">
        <title>Draft Genome Sequence of Bacteroidales Strain TBC1, a Novel Isolate from a Methanogenic Wastewater Treatment System.</title>
        <authorList>
            <person name="Tourlousse D.M."/>
            <person name="Matsuura N."/>
            <person name="Sun L."/>
            <person name="Toyonaga M."/>
            <person name="Kuroda K."/>
            <person name="Ohashi A."/>
            <person name="Cruz R."/>
            <person name="Yamaguchi T."/>
            <person name="Sekiguchi Y."/>
        </authorList>
    </citation>
    <scope>NUCLEOTIDE SEQUENCE [LARGE SCALE GENOMIC DNA]</scope>
    <source>
        <strain evidence="1">TBC1</strain>
    </source>
</reference>
<evidence type="ECO:0000313" key="1">
    <source>
        <dbReference type="EMBL" id="GAP43416.1"/>
    </source>
</evidence>
<protein>
    <submittedName>
        <fullName evidence="1">Uncharacterized protein</fullName>
    </submittedName>
</protein>
<keyword evidence="2" id="KW-1185">Reference proteome</keyword>
<organism evidence="1">
    <name type="scientific">Lentimicrobium saccharophilum</name>
    <dbReference type="NCBI Taxonomy" id="1678841"/>
    <lineage>
        <taxon>Bacteria</taxon>
        <taxon>Pseudomonadati</taxon>
        <taxon>Bacteroidota</taxon>
        <taxon>Bacteroidia</taxon>
        <taxon>Bacteroidales</taxon>
        <taxon>Lentimicrobiaceae</taxon>
        <taxon>Lentimicrobium</taxon>
    </lineage>
</organism>
<gene>
    <name evidence="1" type="ORF">TBC1_111569</name>
</gene>
<dbReference type="STRING" id="1678841.TBC1_111569"/>
<accession>A0A0S7C301</accession>
<dbReference type="Proteomes" id="UP000053091">
    <property type="component" value="Unassembled WGS sequence"/>
</dbReference>
<sequence>MIYNQAIASRPATFAGSLQLVPLRRGPCGILKFTDYFFSEILLFSVLHQLQQRNSVIAEKIATHHNDGLF</sequence>
<evidence type="ECO:0000313" key="2">
    <source>
        <dbReference type="Proteomes" id="UP000053091"/>
    </source>
</evidence>
<name>A0A0S7C301_9BACT</name>
<dbReference type="EMBL" id="DF968182">
    <property type="protein sequence ID" value="GAP43416.1"/>
    <property type="molecule type" value="Genomic_DNA"/>
</dbReference>
<proteinExistence type="predicted"/>
<dbReference type="AlphaFoldDB" id="A0A0S7C301"/>